<dbReference type="SUPFAM" id="SSF49899">
    <property type="entry name" value="Concanavalin A-like lectins/glucanases"/>
    <property type="match status" value="1"/>
</dbReference>
<comment type="caution">
    <text evidence="1">The sequence shown here is derived from an EMBL/GenBank/DDBJ whole genome shotgun (WGS) entry which is preliminary data.</text>
</comment>
<dbReference type="EMBL" id="JBHLVF010000064">
    <property type="protein sequence ID" value="MFC0396651.1"/>
    <property type="molecule type" value="Genomic_DNA"/>
</dbReference>
<dbReference type="InterPro" id="IPR013320">
    <property type="entry name" value="ConA-like_dom_sf"/>
</dbReference>
<gene>
    <name evidence="1" type="ORF">ACFFJ8_35545</name>
</gene>
<dbReference type="Pfam" id="PF13385">
    <property type="entry name" value="Laminin_G_3"/>
    <property type="match status" value="1"/>
</dbReference>
<sequence length="258" mass="28211">MSGGRQADAAAITGIPGLISFWDFQERDGNEYVAKGLHPYRLKEMNGAAERVQDGVFGAYSVNVTHGKWLSIPRSDCPELNIHGPQAKLTVAAWVNRAVIASRGCEFIAGIWNETARKRQYGMFLNLEIWDSAEQVCGHVSAVGGPTPGYKYCMTSSIGATPVSKGEWHFIAFTYDSAESRAYLDGRLDQREAFNPYSYPDGLFDGGEEGADFTVGAVNRSGEIGNFYNGLLGGLAVFNRALSEEEIHSLHQQWTGKS</sequence>
<evidence type="ECO:0000313" key="2">
    <source>
        <dbReference type="Proteomes" id="UP001589818"/>
    </source>
</evidence>
<dbReference type="RefSeq" id="WP_204821332.1">
    <property type="nucleotide sequence ID" value="NZ_JANHOF010000012.1"/>
</dbReference>
<keyword evidence="2" id="KW-1185">Reference proteome</keyword>
<accession>A0ABV6JL63</accession>
<dbReference type="Proteomes" id="UP001589818">
    <property type="component" value="Unassembled WGS sequence"/>
</dbReference>
<reference evidence="1 2" key="1">
    <citation type="submission" date="2024-09" db="EMBL/GenBank/DDBJ databases">
        <authorList>
            <person name="Sun Q."/>
            <person name="Mori K."/>
        </authorList>
    </citation>
    <scope>NUCLEOTIDE SEQUENCE [LARGE SCALE GENOMIC DNA]</scope>
    <source>
        <strain evidence="1 2">CCM 4839</strain>
    </source>
</reference>
<organism evidence="1 2">
    <name type="scientific">Paenibacillus mendelii</name>
    <dbReference type="NCBI Taxonomy" id="206163"/>
    <lineage>
        <taxon>Bacteria</taxon>
        <taxon>Bacillati</taxon>
        <taxon>Bacillota</taxon>
        <taxon>Bacilli</taxon>
        <taxon>Bacillales</taxon>
        <taxon>Paenibacillaceae</taxon>
        <taxon>Paenibacillus</taxon>
    </lineage>
</organism>
<proteinExistence type="predicted"/>
<dbReference type="Gene3D" id="2.60.120.200">
    <property type="match status" value="1"/>
</dbReference>
<evidence type="ECO:0000313" key="1">
    <source>
        <dbReference type="EMBL" id="MFC0396651.1"/>
    </source>
</evidence>
<name>A0ABV6JL63_9BACL</name>
<protein>
    <submittedName>
        <fullName evidence="1">LamG domain-containing protein</fullName>
    </submittedName>
</protein>